<dbReference type="WBParaSite" id="PSAMB.scaffold35size105523.g979.t1">
    <property type="protein sequence ID" value="PSAMB.scaffold35size105523.g979.t1"/>
    <property type="gene ID" value="PSAMB.scaffold35size105523.g979"/>
</dbReference>
<dbReference type="Proteomes" id="UP000887566">
    <property type="component" value="Unplaced"/>
</dbReference>
<reference evidence="2" key="1">
    <citation type="submission" date="2022-11" db="UniProtKB">
        <authorList>
            <consortium name="WormBaseParasite"/>
        </authorList>
    </citation>
    <scope>IDENTIFICATION</scope>
</reference>
<keyword evidence="1" id="KW-1185">Reference proteome</keyword>
<evidence type="ECO:0000313" key="1">
    <source>
        <dbReference type="Proteomes" id="UP000887566"/>
    </source>
</evidence>
<evidence type="ECO:0000313" key="2">
    <source>
        <dbReference type="WBParaSite" id="PSAMB.scaffold35size105523.g979.t1"/>
    </source>
</evidence>
<sequence length="303" mass="34743">MGDLKKSLIETRQTMNNVRKVYFALNLYERQKEPASRDDAVNQCKEFHPRNSLIELKSHVTTPPKLFEEILDGTRYSQVEFEQISEVWLKEAGLCVLLMQACEKLEHANASAALQNARLELASKMLQDIYEMLLNARKKLKVDFKNVVPDDILTILSNINVKKMSRTRAVDMIHQQLSNKFSFRAWAVMMYDRLSLMETAKHVHEGSTDSWFMVNDIHHTVIAHSADKELNCSFFGDNFRNHTLRDIFPNYAAYANFVNSEYNGHLGNAINTVCKLKGGAHLNYDSTPTSQQQTEAMDAVYSL</sequence>
<protein>
    <submittedName>
        <fullName evidence="2">Uncharacterized protein</fullName>
    </submittedName>
</protein>
<organism evidence="1 2">
    <name type="scientific">Plectus sambesii</name>
    <dbReference type="NCBI Taxonomy" id="2011161"/>
    <lineage>
        <taxon>Eukaryota</taxon>
        <taxon>Metazoa</taxon>
        <taxon>Ecdysozoa</taxon>
        <taxon>Nematoda</taxon>
        <taxon>Chromadorea</taxon>
        <taxon>Plectida</taxon>
        <taxon>Plectina</taxon>
        <taxon>Plectoidea</taxon>
        <taxon>Plectidae</taxon>
        <taxon>Plectus</taxon>
    </lineage>
</organism>
<accession>A0A914WB22</accession>
<dbReference type="AlphaFoldDB" id="A0A914WB22"/>
<proteinExistence type="predicted"/>
<name>A0A914WB22_9BILA</name>